<proteinExistence type="predicted"/>
<dbReference type="EMBL" id="LKEA01000048">
    <property type="protein sequence ID" value="ROV92754.1"/>
    <property type="molecule type" value="Genomic_DNA"/>
</dbReference>
<feature type="region of interest" description="Disordered" evidence="1">
    <location>
        <begin position="577"/>
        <end position="616"/>
    </location>
</feature>
<protein>
    <submittedName>
        <fullName evidence="2">Uncharacterized protein</fullName>
    </submittedName>
</protein>
<dbReference type="Proteomes" id="UP000283895">
    <property type="component" value="Unassembled WGS sequence"/>
</dbReference>
<dbReference type="OrthoDB" id="10616998at2759"/>
<comment type="caution">
    <text evidence="2">The sequence shown here is derived from an EMBL/GenBank/DDBJ whole genome shotgun (WGS) entry which is preliminary data.</text>
</comment>
<accession>A0A423VP07</accession>
<reference evidence="2 3" key="1">
    <citation type="submission" date="2015-09" db="EMBL/GenBank/DDBJ databases">
        <title>Host preference determinants of Valsa canker pathogens revealed by comparative genomics.</title>
        <authorList>
            <person name="Yin Z."/>
            <person name="Huang L."/>
        </authorList>
    </citation>
    <scope>NUCLEOTIDE SEQUENCE [LARGE SCALE GENOMIC DNA]</scope>
    <source>
        <strain evidence="2 3">03-1</strain>
    </source>
</reference>
<keyword evidence="3" id="KW-1185">Reference proteome</keyword>
<dbReference type="AlphaFoldDB" id="A0A423VP07"/>
<gene>
    <name evidence="2" type="ORF">VMCG_09050</name>
</gene>
<evidence type="ECO:0000313" key="3">
    <source>
        <dbReference type="Proteomes" id="UP000283895"/>
    </source>
</evidence>
<feature type="compositionally biased region" description="Basic residues" evidence="1">
    <location>
        <begin position="598"/>
        <end position="616"/>
    </location>
</feature>
<feature type="region of interest" description="Disordered" evidence="1">
    <location>
        <begin position="174"/>
        <end position="198"/>
    </location>
</feature>
<evidence type="ECO:0000313" key="2">
    <source>
        <dbReference type="EMBL" id="ROV92754.1"/>
    </source>
</evidence>
<organism evidence="2 3">
    <name type="scientific">Cytospora schulzeri</name>
    <dbReference type="NCBI Taxonomy" id="448051"/>
    <lineage>
        <taxon>Eukaryota</taxon>
        <taxon>Fungi</taxon>
        <taxon>Dikarya</taxon>
        <taxon>Ascomycota</taxon>
        <taxon>Pezizomycotina</taxon>
        <taxon>Sordariomycetes</taxon>
        <taxon>Sordariomycetidae</taxon>
        <taxon>Diaporthales</taxon>
        <taxon>Cytosporaceae</taxon>
        <taxon>Cytospora</taxon>
    </lineage>
</organism>
<evidence type="ECO:0000256" key="1">
    <source>
        <dbReference type="SAM" id="MobiDB-lite"/>
    </source>
</evidence>
<name>A0A423VP07_9PEZI</name>
<sequence length="616" mass="68184">MRIPYVSAVGTLSSLDSVLTSAPANETASVVRTPLQIGDTFVPSGTTFGVDETDLAIPFGVMAAAVPLGNKAHLTGAPAQEITTTTCNPFEPNCQHYAGGCSLGCVPDFNGGCQFWGPSCYIRPTKTPDVPIPTGPAKTTQGSVTLPPRSTYLVTITSTTTSYVLNKTTSHVPWGDEKNHPTTTIDTAPLETSDGSGDSSYYAPGDELFGLLQQAVLDAALSLQQQYIDDNMWVSFVESARSTGNLDVNNDGNTVDGLTWNVRKQLGWPPTIGDPANPKPSDAAFAVRSLVTDQELEEVILQYALNATDANEETTKETPGVEKPPEQQLDYADQFPLDDIFTTDWTTNSMAWQDFEDKRAWEINADIRPYVLLRRPEVMPPIEPRAEWIKTVQVLINKHVPFEQSGQLPSDMERNLFLELDEAFRSILQEVAKNGQTYSLRGRFQATEYDILDELRYMLLYDYAPSPVLVEATDDEVSSLEMEFLNDANFIQKIGSQDVLLSLFKSWTFYQGLKDHIRAAKIMGWSIHDLAVMLEGPIHEALYKAYYDDNSRGYGGNHMLKPRGVDMGAEYDQNGSLEQAADNGHHGTTAFKDPNLTRRVRRKKDAAVRRRPMPFV</sequence>